<dbReference type="InterPro" id="IPR036514">
    <property type="entry name" value="SGNH_hydro_sf"/>
</dbReference>
<dbReference type="Proteomes" id="UP000821866">
    <property type="component" value="Chromosome 6"/>
</dbReference>
<reference evidence="1" key="2">
    <citation type="submission" date="2021-09" db="EMBL/GenBank/DDBJ databases">
        <authorList>
            <person name="Jia N."/>
            <person name="Wang J."/>
            <person name="Shi W."/>
            <person name="Du L."/>
            <person name="Sun Y."/>
            <person name="Zhan W."/>
            <person name="Jiang J."/>
            <person name="Wang Q."/>
            <person name="Zhang B."/>
            <person name="Ji P."/>
            <person name="Sakyi L.B."/>
            <person name="Cui X."/>
            <person name="Yuan T."/>
            <person name="Jiang B."/>
            <person name="Yang W."/>
            <person name="Lam T.T.-Y."/>
            <person name="Chang Q."/>
            <person name="Ding S."/>
            <person name="Wang X."/>
            <person name="Zhu J."/>
            <person name="Ruan X."/>
            <person name="Zhao L."/>
            <person name="Wei J."/>
            <person name="Que T."/>
            <person name="Du C."/>
            <person name="Cheng J."/>
            <person name="Dai P."/>
            <person name="Han X."/>
            <person name="Huang E."/>
            <person name="Gao Y."/>
            <person name="Liu J."/>
            <person name="Shao H."/>
            <person name="Ye R."/>
            <person name="Li L."/>
            <person name="Wei W."/>
            <person name="Wang X."/>
            <person name="Wang C."/>
            <person name="Huo Q."/>
            <person name="Li W."/>
            <person name="Guo W."/>
            <person name="Chen H."/>
            <person name="Chen S."/>
            <person name="Zhou L."/>
            <person name="Zhou L."/>
            <person name="Ni X."/>
            <person name="Tian J."/>
            <person name="Zhou Y."/>
            <person name="Sheng Y."/>
            <person name="Liu T."/>
            <person name="Pan Y."/>
            <person name="Xia L."/>
            <person name="Li J."/>
            <person name="Zhao F."/>
            <person name="Cao W."/>
        </authorList>
    </citation>
    <scope>NUCLEOTIDE SEQUENCE</scope>
    <source>
        <strain evidence="1">Rmic-2018</strain>
        <tissue evidence="1">Larvae</tissue>
    </source>
</reference>
<gene>
    <name evidence="1" type="ORF">HPB51_001049</name>
</gene>
<organism evidence="1 2">
    <name type="scientific">Rhipicephalus microplus</name>
    <name type="common">Cattle tick</name>
    <name type="synonym">Boophilus microplus</name>
    <dbReference type="NCBI Taxonomy" id="6941"/>
    <lineage>
        <taxon>Eukaryota</taxon>
        <taxon>Metazoa</taxon>
        <taxon>Ecdysozoa</taxon>
        <taxon>Arthropoda</taxon>
        <taxon>Chelicerata</taxon>
        <taxon>Arachnida</taxon>
        <taxon>Acari</taxon>
        <taxon>Parasitiformes</taxon>
        <taxon>Ixodida</taxon>
        <taxon>Ixodoidea</taxon>
        <taxon>Ixodidae</taxon>
        <taxon>Rhipicephalinae</taxon>
        <taxon>Rhipicephalus</taxon>
        <taxon>Boophilus</taxon>
    </lineage>
</organism>
<dbReference type="EMBL" id="JABSTU010000008">
    <property type="protein sequence ID" value="KAH8022678.1"/>
    <property type="molecule type" value="Genomic_DNA"/>
</dbReference>
<sequence length="439" mass="47930">MIADKLASFDVVIVHVGTNNTVDSVNMCMDKYRQLAQGIIESNPTLHVAFSAILPRGQNRYRQGEEQLCDVCHLNDHYRNVNAALAQLCLERGFTILDSLVDSWPGFLSRDGVHPSRLGNKVLADFLYREACALSTQLERRHIQQSYKESKASAWSGWARQEHFSINLEVDFPALGMHAVQYSPAEIRRASQEHESALVRSSVGEEEASAGKAAVPQAVGQCGDSEWKLVQSKKSRRKAAALHKQEQSSKLCADSEGKVLAVTAAKSIRSTSPMTAVVSQKQIHSASSAVCGRKPEGRASVSHNVIRDSFKKVQRVPSKQLKDCSVSSATHCESVTNDAVNEVSVCKSHLPALTRDCMRIERDPGTEAGDPMEAGCTAAVQYKYCEAALTSRSRPVSLGAQAICVNTGANPTVLNNPVQYIVDSPCCQVIRKLDDAVFF</sequence>
<dbReference type="SUPFAM" id="SSF52266">
    <property type="entry name" value="SGNH hydrolase"/>
    <property type="match status" value="1"/>
</dbReference>
<evidence type="ECO:0000313" key="1">
    <source>
        <dbReference type="EMBL" id="KAH8022678.1"/>
    </source>
</evidence>
<keyword evidence="2" id="KW-1185">Reference proteome</keyword>
<dbReference type="VEuPathDB" id="VectorBase:LOC119172471"/>
<dbReference type="Gene3D" id="3.40.50.1110">
    <property type="entry name" value="SGNH hydrolase"/>
    <property type="match status" value="1"/>
</dbReference>
<dbReference type="CDD" id="cd00229">
    <property type="entry name" value="SGNH_hydrolase"/>
    <property type="match status" value="1"/>
</dbReference>
<dbReference type="VEuPathDB" id="VectorBase:LOC119178368"/>
<name>A0A9J6DL53_RHIMP</name>
<accession>A0A9J6DL53</accession>
<proteinExistence type="predicted"/>
<comment type="caution">
    <text evidence="1">The sequence shown here is derived from an EMBL/GenBank/DDBJ whole genome shotgun (WGS) entry which is preliminary data.</text>
</comment>
<dbReference type="AlphaFoldDB" id="A0A9J6DL53"/>
<reference evidence="1" key="1">
    <citation type="journal article" date="2020" name="Cell">
        <title>Large-Scale Comparative Analyses of Tick Genomes Elucidate Their Genetic Diversity and Vector Capacities.</title>
        <authorList>
            <consortium name="Tick Genome and Microbiome Consortium (TIGMIC)"/>
            <person name="Jia N."/>
            <person name="Wang J."/>
            <person name="Shi W."/>
            <person name="Du L."/>
            <person name="Sun Y."/>
            <person name="Zhan W."/>
            <person name="Jiang J.F."/>
            <person name="Wang Q."/>
            <person name="Zhang B."/>
            <person name="Ji P."/>
            <person name="Bell-Sakyi L."/>
            <person name="Cui X.M."/>
            <person name="Yuan T.T."/>
            <person name="Jiang B.G."/>
            <person name="Yang W.F."/>
            <person name="Lam T.T."/>
            <person name="Chang Q.C."/>
            <person name="Ding S.J."/>
            <person name="Wang X.J."/>
            <person name="Zhu J.G."/>
            <person name="Ruan X.D."/>
            <person name="Zhao L."/>
            <person name="Wei J.T."/>
            <person name="Ye R.Z."/>
            <person name="Que T.C."/>
            <person name="Du C.H."/>
            <person name="Zhou Y.H."/>
            <person name="Cheng J.X."/>
            <person name="Dai P.F."/>
            <person name="Guo W.B."/>
            <person name="Han X.H."/>
            <person name="Huang E.J."/>
            <person name="Li L.F."/>
            <person name="Wei W."/>
            <person name="Gao Y.C."/>
            <person name="Liu J.Z."/>
            <person name="Shao H.Z."/>
            <person name="Wang X."/>
            <person name="Wang C.C."/>
            <person name="Yang T.C."/>
            <person name="Huo Q.B."/>
            <person name="Li W."/>
            <person name="Chen H.Y."/>
            <person name="Chen S.E."/>
            <person name="Zhou L.G."/>
            <person name="Ni X.B."/>
            <person name="Tian J.H."/>
            <person name="Sheng Y."/>
            <person name="Liu T."/>
            <person name="Pan Y.S."/>
            <person name="Xia L.Y."/>
            <person name="Li J."/>
            <person name="Zhao F."/>
            <person name="Cao W.C."/>
        </authorList>
    </citation>
    <scope>NUCLEOTIDE SEQUENCE</scope>
    <source>
        <strain evidence="1">Rmic-2018</strain>
    </source>
</reference>
<protein>
    <submittedName>
        <fullName evidence="1">Uncharacterized protein</fullName>
    </submittedName>
</protein>
<evidence type="ECO:0000313" key="2">
    <source>
        <dbReference type="Proteomes" id="UP000821866"/>
    </source>
</evidence>